<proteinExistence type="predicted"/>
<comment type="caution">
    <text evidence="1">The sequence shown here is derived from an EMBL/GenBank/DDBJ whole genome shotgun (WGS) entry which is preliminary data.</text>
</comment>
<dbReference type="Proteomes" id="UP000020529">
    <property type="component" value="Unassembled WGS sequence"/>
</dbReference>
<protein>
    <submittedName>
        <fullName evidence="1">Uncharacterized protein</fullName>
    </submittedName>
</protein>
<name>A0A015SP36_BACFG</name>
<dbReference type="EMBL" id="JGCY01000328">
    <property type="protein sequence ID" value="EXY73989.1"/>
    <property type="molecule type" value="Genomic_DNA"/>
</dbReference>
<accession>A0A015SP36</accession>
<gene>
    <name evidence="1" type="ORF">M124_2271</name>
</gene>
<dbReference type="AlphaFoldDB" id="A0A015SP36"/>
<organism evidence="1 2">
    <name type="scientific">Bacteroides fragilis str. 3988T(B)14</name>
    <dbReference type="NCBI Taxonomy" id="1339315"/>
    <lineage>
        <taxon>Bacteria</taxon>
        <taxon>Pseudomonadati</taxon>
        <taxon>Bacteroidota</taxon>
        <taxon>Bacteroidia</taxon>
        <taxon>Bacteroidales</taxon>
        <taxon>Bacteroidaceae</taxon>
        <taxon>Bacteroides</taxon>
    </lineage>
</organism>
<evidence type="ECO:0000313" key="2">
    <source>
        <dbReference type="Proteomes" id="UP000020529"/>
    </source>
</evidence>
<reference evidence="1 2" key="1">
    <citation type="submission" date="2014-02" db="EMBL/GenBank/DDBJ databases">
        <authorList>
            <person name="Sears C."/>
            <person name="Carroll K."/>
            <person name="Sack B.R."/>
            <person name="Qadri F."/>
            <person name="Myers L.L."/>
            <person name="Chung G.-T."/>
            <person name="Escheverria P."/>
            <person name="Fraser C.M."/>
            <person name="Sadzewicz L."/>
            <person name="Shefchek K.A."/>
            <person name="Tallon L."/>
            <person name="Das S.P."/>
            <person name="Daugherty S."/>
            <person name="Mongodin E.F."/>
        </authorList>
    </citation>
    <scope>NUCLEOTIDE SEQUENCE [LARGE SCALE GENOMIC DNA]</scope>
    <source>
        <strain evidence="2">3988T(B)14</strain>
    </source>
</reference>
<evidence type="ECO:0000313" key="1">
    <source>
        <dbReference type="EMBL" id="EXY73989.1"/>
    </source>
</evidence>
<sequence>MPSVSSIAGSNSFPTAIKPFLADFVYTLVTNLKNYGRCKYIESL</sequence>